<comment type="caution">
    <text evidence="5">The sequence shown here is derived from an EMBL/GenBank/DDBJ whole genome shotgun (WGS) entry which is preliminary data.</text>
</comment>
<accession>A0A3N3ZNL3</accession>
<dbReference type="PANTHER" id="PTHR30055">
    <property type="entry name" value="HTH-TYPE TRANSCRIPTIONAL REGULATOR RUTR"/>
    <property type="match status" value="1"/>
</dbReference>
<evidence type="ECO:0000256" key="1">
    <source>
        <dbReference type="ARBA" id="ARBA00023125"/>
    </source>
</evidence>
<evidence type="ECO:0000259" key="4">
    <source>
        <dbReference type="PROSITE" id="PS50977"/>
    </source>
</evidence>
<gene>
    <name evidence="5" type="ORF">EDL96_13170</name>
</gene>
<dbReference type="SUPFAM" id="SSF46689">
    <property type="entry name" value="Homeodomain-like"/>
    <property type="match status" value="1"/>
</dbReference>
<dbReference type="PANTHER" id="PTHR30055:SF148">
    <property type="entry name" value="TETR-FAMILY TRANSCRIPTIONAL REGULATOR"/>
    <property type="match status" value="1"/>
</dbReference>
<evidence type="ECO:0000313" key="5">
    <source>
        <dbReference type="EMBL" id="ROZ61513.1"/>
    </source>
</evidence>
<dbReference type="Proteomes" id="UP000270616">
    <property type="component" value="Unassembled WGS sequence"/>
</dbReference>
<feature type="DNA-binding region" description="H-T-H motif" evidence="2">
    <location>
        <begin position="49"/>
        <end position="68"/>
    </location>
</feature>
<dbReference type="PROSITE" id="PS50977">
    <property type="entry name" value="HTH_TETR_2"/>
    <property type="match status" value="1"/>
</dbReference>
<dbReference type="Gene3D" id="1.10.357.10">
    <property type="entry name" value="Tetracycline Repressor, domain 2"/>
    <property type="match status" value="1"/>
</dbReference>
<feature type="region of interest" description="Disordered" evidence="3">
    <location>
        <begin position="1"/>
        <end position="28"/>
    </location>
</feature>
<dbReference type="OrthoDB" id="9796019at2"/>
<dbReference type="AlphaFoldDB" id="A0A3N3ZNL3"/>
<protein>
    <submittedName>
        <fullName evidence="5">TetR/AcrR family transcriptional regulator</fullName>
    </submittedName>
</protein>
<dbReference type="InterPro" id="IPR001647">
    <property type="entry name" value="HTH_TetR"/>
</dbReference>
<dbReference type="GO" id="GO:0003700">
    <property type="term" value="F:DNA-binding transcription factor activity"/>
    <property type="evidence" value="ECO:0007669"/>
    <property type="project" value="TreeGrafter"/>
</dbReference>
<dbReference type="EMBL" id="RKMF01000024">
    <property type="protein sequence ID" value="ROZ61513.1"/>
    <property type="molecule type" value="Genomic_DNA"/>
</dbReference>
<keyword evidence="6" id="KW-1185">Reference proteome</keyword>
<reference evidence="5 6" key="1">
    <citation type="submission" date="2018-10" db="EMBL/GenBank/DDBJ databases">
        <title>Kocuria sp. M5W7-7, whole genome shotgun sequence.</title>
        <authorList>
            <person name="Tuo L."/>
        </authorList>
    </citation>
    <scope>NUCLEOTIDE SEQUENCE [LARGE SCALE GENOMIC DNA]</scope>
    <source>
        <strain evidence="5 6">M5W7-7</strain>
    </source>
</reference>
<feature type="domain" description="HTH tetR-type" evidence="4">
    <location>
        <begin position="26"/>
        <end position="86"/>
    </location>
</feature>
<dbReference type="SUPFAM" id="SSF48498">
    <property type="entry name" value="Tetracyclin repressor-like, C-terminal domain"/>
    <property type="match status" value="1"/>
</dbReference>
<name>A0A3N3ZNL3_9MICC</name>
<sequence length="207" mass="22601">MSAPSPVEGPDRGQQDGSVTPDPRTVTTDRKITAAVLGILTREGPGRLSIEAVAAESGVAKTSIYRRYANSDAMVDDVLARSQENLAPEPLNLDRESWTQEQWTRALDTALRVLIQDLGTGIAVTLLTEPESETSHILRRHLVRPRMAQLVELLQLQIDAGRLDPQTDLGVVVDFLLGSAYAQVAREGELGEHWASRVKDTLTRSLG</sequence>
<evidence type="ECO:0000256" key="2">
    <source>
        <dbReference type="PROSITE-ProRule" id="PRU00335"/>
    </source>
</evidence>
<dbReference type="InterPro" id="IPR036271">
    <property type="entry name" value="Tet_transcr_reg_TetR-rel_C_sf"/>
</dbReference>
<dbReference type="InterPro" id="IPR009057">
    <property type="entry name" value="Homeodomain-like_sf"/>
</dbReference>
<proteinExistence type="predicted"/>
<dbReference type="Pfam" id="PF00440">
    <property type="entry name" value="TetR_N"/>
    <property type="match status" value="1"/>
</dbReference>
<keyword evidence="1 2" id="KW-0238">DNA-binding</keyword>
<dbReference type="InterPro" id="IPR050109">
    <property type="entry name" value="HTH-type_TetR-like_transc_reg"/>
</dbReference>
<dbReference type="RefSeq" id="WP_123826678.1">
    <property type="nucleotide sequence ID" value="NZ_RKMF01000024.1"/>
</dbReference>
<dbReference type="GO" id="GO:0000976">
    <property type="term" value="F:transcription cis-regulatory region binding"/>
    <property type="evidence" value="ECO:0007669"/>
    <property type="project" value="TreeGrafter"/>
</dbReference>
<evidence type="ECO:0000313" key="6">
    <source>
        <dbReference type="Proteomes" id="UP000270616"/>
    </source>
</evidence>
<evidence type="ECO:0000256" key="3">
    <source>
        <dbReference type="SAM" id="MobiDB-lite"/>
    </source>
</evidence>
<organism evidence="5 6">
    <name type="scientific">Kocuria soli</name>
    <dbReference type="NCBI Taxonomy" id="2485125"/>
    <lineage>
        <taxon>Bacteria</taxon>
        <taxon>Bacillati</taxon>
        <taxon>Actinomycetota</taxon>
        <taxon>Actinomycetes</taxon>
        <taxon>Micrococcales</taxon>
        <taxon>Micrococcaceae</taxon>
        <taxon>Kocuria</taxon>
    </lineage>
</organism>